<feature type="transmembrane region" description="Helical" evidence="1">
    <location>
        <begin position="37"/>
        <end position="59"/>
    </location>
</feature>
<accession>A0ABV5V4P3</accession>
<dbReference type="RefSeq" id="WP_141338875.1">
    <property type="nucleotide sequence ID" value="NZ_JBHMAX010000022.1"/>
</dbReference>
<name>A0ABV5V4P3_9MICO</name>
<evidence type="ECO:0000313" key="2">
    <source>
        <dbReference type="EMBL" id="MFB9732766.1"/>
    </source>
</evidence>
<sequence>MGTTARILRYAVLALLALAAVGAGLFGAGSAFTDLPPVTAALLTLAWVVPLVGLSVLAWHRPDEMVLWLALAVLLVLTFGLVEPFLDLVLESFGPVVAMATVAVLVPLGVLGVHRALPAGLLLATLGLVPVLGMVVGLARGGHAGELVHALPRWVGTPGGLLAVLALVAGAVLLLAAALVRERLVPHAGARTRPAA</sequence>
<keyword evidence="3" id="KW-1185">Reference proteome</keyword>
<keyword evidence="1" id="KW-1133">Transmembrane helix</keyword>
<keyword evidence="1" id="KW-0812">Transmembrane</keyword>
<evidence type="ECO:0000313" key="3">
    <source>
        <dbReference type="Proteomes" id="UP001589613"/>
    </source>
</evidence>
<keyword evidence="1" id="KW-0472">Membrane</keyword>
<dbReference type="Proteomes" id="UP001589613">
    <property type="component" value="Unassembled WGS sequence"/>
</dbReference>
<feature type="transmembrane region" description="Helical" evidence="1">
    <location>
        <begin position="120"/>
        <end position="139"/>
    </location>
</feature>
<comment type="caution">
    <text evidence="2">The sequence shown here is derived from an EMBL/GenBank/DDBJ whole genome shotgun (WGS) entry which is preliminary data.</text>
</comment>
<feature type="transmembrane region" description="Helical" evidence="1">
    <location>
        <begin position="66"/>
        <end position="86"/>
    </location>
</feature>
<evidence type="ECO:0000256" key="1">
    <source>
        <dbReference type="SAM" id="Phobius"/>
    </source>
</evidence>
<dbReference type="EMBL" id="JBHMAX010000022">
    <property type="protein sequence ID" value="MFB9732766.1"/>
    <property type="molecule type" value="Genomic_DNA"/>
</dbReference>
<gene>
    <name evidence="2" type="ORF">ACFFN0_12005</name>
</gene>
<feature type="transmembrane region" description="Helical" evidence="1">
    <location>
        <begin position="92"/>
        <end position="113"/>
    </location>
</feature>
<feature type="transmembrane region" description="Helical" evidence="1">
    <location>
        <begin position="159"/>
        <end position="180"/>
    </location>
</feature>
<organism evidence="2 3">
    <name type="scientific">Ornithinimicrobium kibberense</name>
    <dbReference type="NCBI Taxonomy" id="282060"/>
    <lineage>
        <taxon>Bacteria</taxon>
        <taxon>Bacillati</taxon>
        <taxon>Actinomycetota</taxon>
        <taxon>Actinomycetes</taxon>
        <taxon>Micrococcales</taxon>
        <taxon>Ornithinimicrobiaceae</taxon>
        <taxon>Ornithinimicrobium</taxon>
    </lineage>
</organism>
<proteinExistence type="predicted"/>
<reference evidence="2 3" key="1">
    <citation type="submission" date="2024-09" db="EMBL/GenBank/DDBJ databases">
        <authorList>
            <person name="Sun Q."/>
            <person name="Mori K."/>
        </authorList>
    </citation>
    <scope>NUCLEOTIDE SEQUENCE [LARGE SCALE GENOMIC DNA]</scope>
    <source>
        <strain evidence="2 3">JCM 12763</strain>
    </source>
</reference>
<protein>
    <submittedName>
        <fullName evidence="2">Uncharacterized protein</fullName>
    </submittedName>
</protein>